<keyword evidence="3" id="KW-1185">Reference proteome</keyword>
<evidence type="ECO:0000313" key="2">
    <source>
        <dbReference type="EMBL" id="KAK2591691.1"/>
    </source>
</evidence>
<dbReference type="EMBL" id="JASWJB010000315">
    <property type="protein sequence ID" value="KAK2591691.1"/>
    <property type="molecule type" value="Genomic_DNA"/>
</dbReference>
<gene>
    <name evidence="2" type="ORF">QQS21_010603</name>
</gene>
<organism evidence="2 3">
    <name type="scientific">Conoideocrella luteorostrata</name>
    <dbReference type="NCBI Taxonomy" id="1105319"/>
    <lineage>
        <taxon>Eukaryota</taxon>
        <taxon>Fungi</taxon>
        <taxon>Dikarya</taxon>
        <taxon>Ascomycota</taxon>
        <taxon>Pezizomycotina</taxon>
        <taxon>Sordariomycetes</taxon>
        <taxon>Hypocreomycetidae</taxon>
        <taxon>Hypocreales</taxon>
        <taxon>Clavicipitaceae</taxon>
        <taxon>Conoideocrella</taxon>
    </lineage>
</organism>
<sequence>KWHSPEQSPGQPTLHRFAVKKRKADDFHDELVARFDETRFQGLLVQWIADENLSFRLSDHGGLRKILVPEPLGSRDLSPSHTLDYPNKARQ</sequence>
<evidence type="ECO:0000313" key="3">
    <source>
        <dbReference type="Proteomes" id="UP001251528"/>
    </source>
</evidence>
<name>A0AAJ0CEU8_9HYPO</name>
<protein>
    <submittedName>
        <fullName evidence="2">Uncharacterized protein</fullName>
    </submittedName>
</protein>
<feature type="non-terminal residue" evidence="2">
    <location>
        <position position="1"/>
    </location>
</feature>
<dbReference type="AlphaFoldDB" id="A0AAJ0CEU8"/>
<dbReference type="Proteomes" id="UP001251528">
    <property type="component" value="Unassembled WGS sequence"/>
</dbReference>
<accession>A0AAJ0CEU8</accession>
<evidence type="ECO:0000256" key="1">
    <source>
        <dbReference type="SAM" id="MobiDB-lite"/>
    </source>
</evidence>
<comment type="caution">
    <text evidence="2">The sequence shown here is derived from an EMBL/GenBank/DDBJ whole genome shotgun (WGS) entry which is preliminary data.</text>
</comment>
<reference evidence="2" key="1">
    <citation type="submission" date="2023-06" db="EMBL/GenBank/DDBJ databases">
        <title>Conoideocrella luteorostrata (Hypocreales: Clavicipitaceae), a potential biocontrol fungus for elongate hemlock scale in United States Christmas tree production areas.</title>
        <authorList>
            <person name="Barrett H."/>
            <person name="Lovett B."/>
            <person name="Macias A.M."/>
            <person name="Stajich J.E."/>
            <person name="Kasson M.T."/>
        </authorList>
    </citation>
    <scope>NUCLEOTIDE SEQUENCE</scope>
    <source>
        <strain evidence="2">ARSEF 14590</strain>
    </source>
</reference>
<proteinExistence type="predicted"/>
<feature type="region of interest" description="Disordered" evidence="1">
    <location>
        <begin position="70"/>
        <end position="91"/>
    </location>
</feature>